<name>F0ZH06_DICPU</name>
<reference evidence="3" key="1">
    <citation type="journal article" date="2011" name="Genome Biol.">
        <title>Comparative genomics of the social amoebae Dictyostelium discoideum and Dictyostelium purpureum.</title>
        <authorList>
            <consortium name="US DOE Joint Genome Institute (JGI-PGF)"/>
            <person name="Sucgang R."/>
            <person name="Kuo A."/>
            <person name="Tian X."/>
            <person name="Salerno W."/>
            <person name="Parikh A."/>
            <person name="Feasley C.L."/>
            <person name="Dalin E."/>
            <person name="Tu H."/>
            <person name="Huang E."/>
            <person name="Barry K."/>
            <person name="Lindquist E."/>
            <person name="Shapiro H."/>
            <person name="Bruce D."/>
            <person name="Schmutz J."/>
            <person name="Salamov A."/>
            <person name="Fey P."/>
            <person name="Gaudet P."/>
            <person name="Anjard C."/>
            <person name="Babu M.M."/>
            <person name="Basu S."/>
            <person name="Bushmanova Y."/>
            <person name="van der Wel H."/>
            <person name="Katoh-Kurasawa M."/>
            <person name="Dinh C."/>
            <person name="Coutinho P.M."/>
            <person name="Saito T."/>
            <person name="Elias M."/>
            <person name="Schaap P."/>
            <person name="Kay R.R."/>
            <person name="Henrissat B."/>
            <person name="Eichinger L."/>
            <person name="Rivero F."/>
            <person name="Putnam N.H."/>
            <person name="West C.M."/>
            <person name="Loomis W.F."/>
            <person name="Chisholm R.L."/>
            <person name="Shaulsky G."/>
            <person name="Strassmann J.E."/>
            <person name="Queller D.C."/>
            <person name="Kuspa A."/>
            <person name="Grigoriev I.V."/>
        </authorList>
    </citation>
    <scope>NUCLEOTIDE SEQUENCE [LARGE SCALE GENOMIC DNA]</scope>
    <source>
        <strain evidence="3">QSDP1</strain>
    </source>
</reference>
<feature type="compositionally biased region" description="Polar residues" evidence="1">
    <location>
        <begin position="8"/>
        <end position="17"/>
    </location>
</feature>
<feature type="compositionally biased region" description="Low complexity" evidence="1">
    <location>
        <begin position="19"/>
        <end position="43"/>
    </location>
</feature>
<dbReference type="InParanoid" id="F0ZH06"/>
<dbReference type="AlphaFoldDB" id="F0ZH06"/>
<evidence type="ECO:0000313" key="3">
    <source>
        <dbReference type="Proteomes" id="UP000001064"/>
    </source>
</evidence>
<accession>F0ZH06</accession>
<feature type="region of interest" description="Disordered" evidence="1">
    <location>
        <begin position="1"/>
        <end position="51"/>
    </location>
</feature>
<evidence type="ECO:0000256" key="1">
    <source>
        <dbReference type="SAM" id="MobiDB-lite"/>
    </source>
</evidence>
<proteinExistence type="predicted"/>
<evidence type="ECO:0000313" key="2">
    <source>
        <dbReference type="EMBL" id="EGC36750.1"/>
    </source>
</evidence>
<dbReference type="GeneID" id="10504090"/>
<organism evidence="2 3">
    <name type="scientific">Dictyostelium purpureum</name>
    <name type="common">Slime mold</name>
    <dbReference type="NCBI Taxonomy" id="5786"/>
    <lineage>
        <taxon>Eukaryota</taxon>
        <taxon>Amoebozoa</taxon>
        <taxon>Evosea</taxon>
        <taxon>Eumycetozoa</taxon>
        <taxon>Dictyostelia</taxon>
        <taxon>Dictyosteliales</taxon>
        <taxon>Dictyosteliaceae</taxon>
        <taxon>Dictyostelium</taxon>
    </lineage>
</organism>
<dbReference type="KEGG" id="dpp:DICPUDRAFT_150695"/>
<dbReference type="VEuPathDB" id="AmoebaDB:DICPUDRAFT_150695"/>
<dbReference type="RefSeq" id="XP_003286696.1">
    <property type="nucleotide sequence ID" value="XM_003286648.1"/>
</dbReference>
<protein>
    <submittedName>
        <fullName evidence="2">Uncharacterized protein</fullName>
    </submittedName>
</protein>
<sequence>MDFLGSKSKIQQGSKRNAGNGTPLGTTSLSTTNNSTFGNTTDSVAKVTWCS</sequence>
<keyword evidence="3" id="KW-1185">Reference proteome</keyword>
<dbReference type="Proteomes" id="UP000001064">
    <property type="component" value="Unassembled WGS sequence"/>
</dbReference>
<dbReference type="EMBL" id="GL871017">
    <property type="protein sequence ID" value="EGC36750.1"/>
    <property type="molecule type" value="Genomic_DNA"/>
</dbReference>
<gene>
    <name evidence="2" type="ORF">DICPUDRAFT_150695</name>
</gene>